<dbReference type="Proteomes" id="UP001564657">
    <property type="component" value="Unassembled WGS sequence"/>
</dbReference>
<dbReference type="GO" id="GO:0008233">
    <property type="term" value="F:peptidase activity"/>
    <property type="evidence" value="ECO:0007669"/>
    <property type="project" value="UniProtKB-KW"/>
</dbReference>
<feature type="transmembrane region" description="Helical" evidence="4">
    <location>
        <begin position="39"/>
        <end position="60"/>
    </location>
</feature>
<dbReference type="Pfam" id="PF13365">
    <property type="entry name" value="Trypsin_2"/>
    <property type="match status" value="1"/>
</dbReference>
<dbReference type="PANTHER" id="PTHR43343:SF3">
    <property type="entry name" value="PROTEASE DO-LIKE 8, CHLOROPLASTIC"/>
    <property type="match status" value="1"/>
</dbReference>
<evidence type="ECO:0000256" key="4">
    <source>
        <dbReference type="SAM" id="Phobius"/>
    </source>
</evidence>
<organism evidence="6 7">
    <name type="scientific">Clostridium moutaii</name>
    <dbReference type="NCBI Taxonomy" id="3240932"/>
    <lineage>
        <taxon>Bacteria</taxon>
        <taxon>Bacillati</taxon>
        <taxon>Bacillota</taxon>
        <taxon>Clostridia</taxon>
        <taxon>Eubacteriales</taxon>
        <taxon>Clostridiaceae</taxon>
        <taxon>Clostridium</taxon>
    </lineage>
</organism>
<dbReference type="EMBL" id="JBGEWD010000010">
    <property type="protein sequence ID" value="MEY8000850.1"/>
    <property type="molecule type" value="Genomic_DNA"/>
</dbReference>
<evidence type="ECO:0000313" key="6">
    <source>
        <dbReference type="EMBL" id="MEY8000850.1"/>
    </source>
</evidence>
<feature type="domain" description="PDZ" evidence="5">
    <location>
        <begin position="293"/>
        <end position="378"/>
    </location>
</feature>
<dbReference type="InterPro" id="IPR001478">
    <property type="entry name" value="PDZ"/>
</dbReference>
<evidence type="ECO:0000256" key="1">
    <source>
        <dbReference type="ARBA" id="ARBA00010541"/>
    </source>
</evidence>
<keyword evidence="4" id="KW-0812">Transmembrane</keyword>
<dbReference type="InterPro" id="IPR001940">
    <property type="entry name" value="Peptidase_S1C"/>
</dbReference>
<dbReference type="InterPro" id="IPR051201">
    <property type="entry name" value="Chloro_Bact_Ser_Proteases"/>
</dbReference>
<dbReference type="PRINTS" id="PR00834">
    <property type="entry name" value="PROTEASES2C"/>
</dbReference>
<keyword evidence="4" id="KW-1133">Transmembrane helix</keyword>
<dbReference type="InterPro" id="IPR043504">
    <property type="entry name" value="Peptidase_S1_PA_chymotrypsin"/>
</dbReference>
<keyword evidence="4" id="KW-0472">Membrane</keyword>
<dbReference type="Pfam" id="PF13180">
    <property type="entry name" value="PDZ_2"/>
    <property type="match status" value="1"/>
</dbReference>
<dbReference type="SMART" id="SM00228">
    <property type="entry name" value="PDZ"/>
    <property type="match status" value="1"/>
</dbReference>
<dbReference type="SUPFAM" id="SSF50494">
    <property type="entry name" value="Trypsin-like serine proteases"/>
    <property type="match status" value="1"/>
</dbReference>
<gene>
    <name evidence="6" type="ORF">AB8U03_11705</name>
</gene>
<dbReference type="InterPro" id="IPR009003">
    <property type="entry name" value="Peptidase_S1_PA"/>
</dbReference>
<dbReference type="PANTHER" id="PTHR43343">
    <property type="entry name" value="PEPTIDASE S12"/>
    <property type="match status" value="1"/>
</dbReference>
<accession>A0ABV4BQN0</accession>
<evidence type="ECO:0000256" key="2">
    <source>
        <dbReference type="ARBA" id="ARBA00022670"/>
    </source>
</evidence>
<comment type="caution">
    <text evidence="6">The sequence shown here is derived from an EMBL/GenBank/DDBJ whole genome shotgun (WGS) entry which is preliminary data.</text>
</comment>
<protein>
    <submittedName>
        <fullName evidence="6">S1C family serine protease</fullName>
        <ecNumber evidence="6">3.4.21.-</ecNumber>
    </submittedName>
</protein>
<keyword evidence="3 6" id="KW-0378">Hydrolase</keyword>
<evidence type="ECO:0000259" key="5">
    <source>
        <dbReference type="PROSITE" id="PS50106"/>
    </source>
</evidence>
<dbReference type="EC" id="3.4.21.-" evidence="6"/>
<keyword evidence="7" id="KW-1185">Reference proteome</keyword>
<sequence>MDNNNGYDNIKDVSWENVESDKAKIKFINSKRRSNMIRLGKVFCFILVAAISGGVSGAYMSSKKEATKIYTPNNQVVVESHESTGKTNSQNTSQNSITEVAEAVSPAVVGISNKAEDYFGVQDLGSGSGIIIDSNGYIVTNYHVIQGADKVMVKLSSGKILDASVAGVDEKSDLAVIKVNAKNLPIVKLGDSSKVKVGDIAIAIGNSLGGEFPGSVTAGIISALNRKIEYNGVIYKVIQTDAAMNPGNSGGPLCNIQGDVIGINSLKLGTDSNIEGMSFAITINEAKNIIKSLMSNGKVSRPDLGIGGESVISQDNKIQGIYVQQVEKNSGASAAGIKPTDILIELDGKKVKSISDVEIILEGYKVGEKIQSKIWRDGKVIETEITLSEIK</sequence>
<reference evidence="6 7" key="1">
    <citation type="submission" date="2024-08" db="EMBL/GenBank/DDBJ databases">
        <title>Clostridium lapicellarii sp. nov., and Clostridium renhuaiense sp. nov., two species isolated from the mud in a fermentation cellar used for producing sauce-flavour Chinese liquors.</title>
        <authorList>
            <person name="Yang F."/>
            <person name="Wang H."/>
            <person name="Chen L.Q."/>
            <person name="Zhou N."/>
            <person name="Lu J.J."/>
            <person name="Pu X.X."/>
            <person name="Wan B."/>
            <person name="Wang L."/>
            <person name="Liu S.J."/>
        </authorList>
    </citation>
    <scope>NUCLEOTIDE SEQUENCE [LARGE SCALE GENOMIC DNA]</scope>
    <source>
        <strain evidence="6 7">MT-5</strain>
    </source>
</reference>
<dbReference type="SUPFAM" id="SSF50156">
    <property type="entry name" value="PDZ domain-like"/>
    <property type="match status" value="1"/>
</dbReference>
<evidence type="ECO:0000256" key="3">
    <source>
        <dbReference type="ARBA" id="ARBA00022801"/>
    </source>
</evidence>
<dbReference type="PROSITE" id="PS50106">
    <property type="entry name" value="PDZ"/>
    <property type="match status" value="1"/>
</dbReference>
<dbReference type="RefSeq" id="WP_369704739.1">
    <property type="nucleotide sequence ID" value="NZ_JBGEWD010000010.1"/>
</dbReference>
<dbReference type="Gene3D" id="2.40.10.10">
    <property type="entry name" value="Trypsin-like serine proteases"/>
    <property type="match status" value="2"/>
</dbReference>
<dbReference type="Gene3D" id="2.30.42.10">
    <property type="match status" value="1"/>
</dbReference>
<name>A0ABV4BQN0_9CLOT</name>
<evidence type="ECO:0000313" key="7">
    <source>
        <dbReference type="Proteomes" id="UP001564657"/>
    </source>
</evidence>
<proteinExistence type="inferred from homology"/>
<dbReference type="InterPro" id="IPR036034">
    <property type="entry name" value="PDZ_sf"/>
</dbReference>
<comment type="similarity">
    <text evidence="1">Belongs to the peptidase S1C family.</text>
</comment>
<keyword evidence="2 6" id="KW-0645">Protease</keyword>
<dbReference type="GO" id="GO:0006508">
    <property type="term" value="P:proteolysis"/>
    <property type="evidence" value="ECO:0007669"/>
    <property type="project" value="UniProtKB-KW"/>
</dbReference>